<dbReference type="Pfam" id="PF00497">
    <property type="entry name" value="SBP_bac_3"/>
    <property type="match status" value="1"/>
</dbReference>
<feature type="chain" id="PRO_5016638203" evidence="3">
    <location>
        <begin position="23"/>
        <end position="261"/>
    </location>
</feature>
<dbReference type="PANTHER" id="PTHR35936">
    <property type="entry name" value="MEMBRANE-BOUND LYTIC MUREIN TRANSGLYCOSYLASE F"/>
    <property type="match status" value="1"/>
</dbReference>
<dbReference type="EMBL" id="QQOH01000002">
    <property type="protein sequence ID" value="RDE22672.1"/>
    <property type="molecule type" value="Genomic_DNA"/>
</dbReference>
<evidence type="ECO:0000256" key="1">
    <source>
        <dbReference type="ARBA" id="ARBA00010333"/>
    </source>
</evidence>
<protein>
    <submittedName>
        <fullName evidence="5">Amino acid-binding protein</fullName>
    </submittedName>
</protein>
<name>A0A369WLT3_9GAMM</name>
<dbReference type="AlphaFoldDB" id="A0A369WLT3"/>
<evidence type="ECO:0000313" key="6">
    <source>
        <dbReference type="Proteomes" id="UP000253769"/>
    </source>
</evidence>
<evidence type="ECO:0000256" key="2">
    <source>
        <dbReference type="ARBA" id="ARBA00022729"/>
    </source>
</evidence>
<evidence type="ECO:0000256" key="3">
    <source>
        <dbReference type="SAM" id="SignalP"/>
    </source>
</evidence>
<evidence type="ECO:0000313" key="5">
    <source>
        <dbReference type="EMBL" id="RDE22672.1"/>
    </source>
</evidence>
<evidence type="ECO:0000259" key="4">
    <source>
        <dbReference type="SMART" id="SM00062"/>
    </source>
</evidence>
<sequence>MLFQPARFILAALLFQPFLVQAEECTRVVATAHPDYPPYQWFDGQQMRGASIEINRIIFAELGIPFSVIYTGPWKRVLHAAQQGQVDLVMALKKTPARQEFLNFTSAPILPNPFAVFVERSQVFDFNQWDDLKGKMGGKNAGDRYGAAFDQFSSEQLALEEADTPQTNYRKLIAGRIDYFIHSRYSGATYLHTHPEGDRVIALEKNINEGFIHSGFSRLSPCYDLLPYLNRRYREMMSDGSALQLLESNLVSWQRSTLNQD</sequence>
<dbReference type="InterPro" id="IPR001638">
    <property type="entry name" value="Solute-binding_3/MltF_N"/>
</dbReference>
<dbReference type="PANTHER" id="PTHR35936:SF6">
    <property type="entry name" value="AMINO ACID ABC TRANSPORTER SUBSTRATE-BINDING PAAT FAMILY PROTEIN"/>
    <property type="match status" value="1"/>
</dbReference>
<organism evidence="5 6">
    <name type="scientific">Motiliproteus coralliicola</name>
    <dbReference type="NCBI Taxonomy" id="2283196"/>
    <lineage>
        <taxon>Bacteria</taxon>
        <taxon>Pseudomonadati</taxon>
        <taxon>Pseudomonadota</taxon>
        <taxon>Gammaproteobacteria</taxon>
        <taxon>Oceanospirillales</taxon>
        <taxon>Oceanospirillaceae</taxon>
        <taxon>Motiliproteus</taxon>
    </lineage>
</organism>
<proteinExistence type="inferred from homology"/>
<dbReference type="OrthoDB" id="7677520at2"/>
<gene>
    <name evidence="5" type="ORF">DV711_08815</name>
</gene>
<dbReference type="SUPFAM" id="SSF53850">
    <property type="entry name" value="Periplasmic binding protein-like II"/>
    <property type="match status" value="1"/>
</dbReference>
<dbReference type="Proteomes" id="UP000253769">
    <property type="component" value="Unassembled WGS sequence"/>
</dbReference>
<dbReference type="RefSeq" id="WP_114695305.1">
    <property type="nucleotide sequence ID" value="NZ_QQOH01000002.1"/>
</dbReference>
<feature type="domain" description="Solute-binding protein family 3/N-terminal" evidence="4">
    <location>
        <begin position="26"/>
        <end position="249"/>
    </location>
</feature>
<accession>A0A369WLT3</accession>
<feature type="signal peptide" evidence="3">
    <location>
        <begin position="1"/>
        <end position="22"/>
    </location>
</feature>
<dbReference type="SMART" id="SM00062">
    <property type="entry name" value="PBPb"/>
    <property type="match status" value="1"/>
</dbReference>
<keyword evidence="6" id="KW-1185">Reference proteome</keyword>
<reference evidence="5 6" key="1">
    <citation type="submission" date="2018-07" db="EMBL/GenBank/DDBJ databases">
        <title>Motiliproteus coralliicola sp. nov., a bacterium isolated from Coral.</title>
        <authorList>
            <person name="Wang G."/>
        </authorList>
    </citation>
    <scope>NUCLEOTIDE SEQUENCE [LARGE SCALE GENOMIC DNA]</scope>
    <source>
        <strain evidence="5 6">C34</strain>
    </source>
</reference>
<dbReference type="Gene3D" id="3.40.190.10">
    <property type="entry name" value="Periplasmic binding protein-like II"/>
    <property type="match status" value="2"/>
</dbReference>
<comment type="caution">
    <text evidence="5">The sequence shown here is derived from an EMBL/GenBank/DDBJ whole genome shotgun (WGS) entry which is preliminary data.</text>
</comment>
<keyword evidence="2 3" id="KW-0732">Signal</keyword>
<comment type="similarity">
    <text evidence="1">Belongs to the bacterial solute-binding protein 3 family.</text>
</comment>